<name>A0A0N5C9R2_STREA</name>
<evidence type="ECO:0000313" key="2">
    <source>
        <dbReference type="Proteomes" id="UP000046392"/>
    </source>
</evidence>
<keyword evidence="2" id="KW-1185">Reference proteome</keyword>
<feature type="transmembrane region" description="Helical" evidence="1">
    <location>
        <begin position="164"/>
        <end position="183"/>
    </location>
</feature>
<protein>
    <submittedName>
        <fullName evidence="3">TMEM127 domain-containing protein</fullName>
    </submittedName>
</protein>
<dbReference type="Proteomes" id="UP000046392">
    <property type="component" value="Unplaced"/>
</dbReference>
<keyword evidence="1" id="KW-0472">Membrane</keyword>
<feature type="transmembrane region" description="Helical" evidence="1">
    <location>
        <begin position="16"/>
        <end position="33"/>
    </location>
</feature>
<feature type="transmembrane region" description="Helical" evidence="1">
    <location>
        <begin position="127"/>
        <end position="152"/>
    </location>
</feature>
<keyword evidence="1" id="KW-0812">Transmembrane</keyword>
<evidence type="ECO:0000256" key="1">
    <source>
        <dbReference type="SAM" id="Phobius"/>
    </source>
</evidence>
<proteinExistence type="predicted"/>
<sequence length="291" mass="33311">MLRLDDYTWTWKKSNVTAAVCNIVIALLMIVAIRSDEWFLIKKRPININEIDKNDTLLSLLKDVDKINEINTLKLSTFVCKKVGAKNFWKKLKFGELIDGDNITHITTFFSPNQVAVDCITPVTASIFYSCIALIFAIIFLSIVNSFIYLLYPNNGFIGWLAQNSILDMCTITLLIFTLLIATCAKEDIQSIHNESPINDGPGFYLFVIAVFIGVFSIIVAFKKSWNQRQRQRENNQRLMSACTLRSLRDIVIRPQTGHSADHYERYLLSREEENIPTTTNTLITCNEDHE</sequence>
<feature type="transmembrane region" description="Helical" evidence="1">
    <location>
        <begin position="203"/>
        <end position="222"/>
    </location>
</feature>
<reference evidence="3" key="1">
    <citation type="submission" date="2017-02" db="UniProtKB">
        <authorList>
            <consortium name="WormBaseParasite"/>
        </authorList>
    </citation>
    <scope>IDENTIFICATION</scope>
</reference>
<accession>A0A0N5C9R2</accession>
<dbReference type="WBParaSite" id="SPAL_0001464100.1">
    <property type="protein sequence ID" value="SPAL_0001464100.1"/>
    <property type="gene ID" value="SPAL_0001464100"/>
</dbReference>
<evidence type="ECO:0000313" key="3">
    <source>
        <dbReference type="WBParaSite" id="SPAL_0001464100.1"/>
    </source>
</evidence>
<dbReference type="AlphaFoldDB" id="A0A0N5C9R2"/>
<keyword evidence="1" id="KW-1133">Transmembrane helix</keyword>
<organism evidence="2 3">
    <name type="scientific">Strongyloides papillosus</name>
    <name type="common">Intestinal threadworm</name>
    <dbReference type="NCBI Taxonomy" id="174720"/>
    <lineage>
        <taxon>Eukaryota</taxon>
        <taxon>Metazoa</taxon>
        <taxon>Ecdysozoa</taxon>
        <taxon>Nematoda</taxon>
        <taxon>Chromadorea</taxon>
        <taxon>Rhabditida</taxon>
        <taxon>Tylenchina</taxon>
        <taxon>Panagrolaimomorpha</taxon>
        <taxon>Strongyloidoidea</taxon>
        <taxon>Strongyloididae</taxon>
        <taxon>Strongyloides</taxon>
    </lineage>
</organism>